<dbReference type="InterPro" id="IPR051955">
    <property type="entry name" value="PME_Inhibitor"/>
</dbReference>
<keyword evidence="3" id="KW-0964">Secreted</keyword>
<dbReference type="InterPro" id="IPR035513">
    <property type="entry name" value="Invertase/methylesterase_inhib"/>
</dbReference>
<dbReference type="EMBL" id="BAABME010000574">
    <property type="protein sequence ID" value="GAA0143891.1"/>
    <property type="molecule type" value="Genomic_DNA"/>
</dbReference>
<evidence type="ECO:0000313" key="9">
    <source>
        <dbReference type="EMBL" id="GAA0143891.1"/>
    </source>
</evidence>
<evidence type="ECO:0000256" key="7">
    <source>
        <dbReference type="SAM" id="SignalP"/>
    </source>
</evidence>
<dbReference type="InterPro" id="IPR006501">
    <property type="entry name" value="Pectinesterase_inhib_dom"/>
</dbReference>
<sequence>MAKISNLSSLLLVALYIFSTFASAEPPRPSKAAPGAPGELLALRQRRSRASRAYVMAQCRTTRYPDLCVRCLADSTAQTPQHLAQIALRVSLSRARYARSYMIQVAKELKRSKAKEYQVVKDCLEQINDGVDQLTRSVFELQRIDEHGEGKFLWHQNNVQTWASAALTDALTCMDGFSGHAMNGKKKAIIKAKVLNVAQVTSNALALFNRFAARHKASHVKTP</sequence>
<dbReference type="AlphaFoldDB" id="A0AAV3NYQ2"/>
<dbReference type="GO" id="GO:0048046">
    <property type="term" value="C:apoplast"/>
    <property type="evidence" value="ECO:0007669"/>
    <property type="project" value="UniProtKB-SubCell"/>
</dbReference>
<comment type="subcellular location">
    <subcellularLocation>
        <location evidence="1">Secreted</location>
        <location evidence="1">Extracellular space</location>
        <location evidence="1">Apoplast</location>
    </subcellularLocation>
</comment>
<comment type="caution">
    <text evidence="9">The sequence shown here is derived from an EMBL/GenBank/DDBJ whole genome shotgun (WGS) entry which is preliminary data.</text>
</comment>
<keyword evidence="10" id="KW-1185">Reference proteome</keyword>
<dbReference type="Gene3D" id="1.20.140.40">
    <property type="entry name" value="Invertase/pectin methylesterase inhibitor family protein"/>
    <property type="match status" value="1"/>
</dbReference>
<organism evidence="9 10">
    <name type="scientific">Lithospermum erythrorhizon</name>
    <name type="common">Purple gromwell</name>
    <name type="synonym">Lithospermum officinale var. erythrorhizon</name>
    <dbReference type="NCBI Taxonomy" id="34254"/>
    <lineage>
        <taxon>Eukaryota</taxon>
        <taxon>Viridiplantae</taxon>
        <taxon>Streptophyta</taxon>
        <taxon>Embryophyta</taxon>
        <taxon>Tracheophyta</taxon>
        <taxon>Spermatophyta</taxon>
        <taxon>Magnoliopsida</taxon>
        <taxon>eudicotyledons</taxon>
        <taxon>Gunneridae</taxon>
        <taxon>Pentapetalae</taxon>
        <taxon>asterids</taxon>
        <taxon>lamiids</taxon>
        <taxon>Boraginales</taxon>
        <taxon>Boraginaceae</taxon>
        <taxon>Boraginoideae</taxon>
        <taxon>Lithospermeae</taxon>
        <taxon>Lithospermum</taxon>
    </lineage>
</organism>
<dbReference type="PANTHER" id="PTHR31080:SF12">
    <property type="entry name" value="PLANT INVERTASE_PECTIN METHYLESTERASE INHIBITOR"/>
    <property type="match status" value="1"/>
</dbReference>
<evidence type="ECO:0000313" key="10">
    <source>
        <dbReference type="Proteomes" id="UP001454036"/>
    </source>
</evidence>
<evidence type="ECO:0000256" key="4">
    <source>
        <dbReference type="ARBA" id="ARBA00022729"/>
    </source>
</evidence>
<evidence type="ECO:0000256" key="2">
    <source>
        <dbReference type="ARBA" id="ARBA00022523"/>
    </source>
</evidence>
<comment type="similarity">
    <text evidence="6">Belongs to the PMEI family.</text>
</comment>
<dbReference type="Pfam" id="PF04043">
    <property type="entry name" value="PMEI"/>
    <property type="match status" value="1"/>
</dbReference>
<dbReference type="Proteomes" id="UP001454036">
    <property type="component" value="Unassembled WGS sequence"/>
</dbReference>
<feature type="chain" id="PRO_5043528424" description="Pectinesterase inhibitor domain-containing protein" evidence="7">
    <location>
        <begin position="25"/>
        <end position="223"/>
    </location>
</feature>
<evidence type="ECO:0000256" key="3">
    <source>
        <dbReference type="ARBA" id="ARBA00022525"/>
    </source>
</evidence>
<evidence type="ECO:0000256" key="5">
    <source>
        <dbReference type="ARBA" id="ARBA00023157"/>
    </source>
</evidence>
<feature type="signal peptide" evidence="7">
    <location>
        <begin position="1"/>
        <end position="24"/>
    </location>
</feature>
<dbReference type="FunFam" id="1.20.140.40:FF:000006">
    <property type="entry name" value="Pectinesterase inhibitor 3"/>
    <property type="match status" value="1"/>
</dbReference>
<dbReference type="GO" id="GO:0004857">
    <property type="term" value="F:enzyme inhibitor activity"/>
    <property type="evidence" value="ECO:0007669"/>
    <property type="project" value="InterPro"/>
</dbReference>
<keyword evidence="5" id="KW-1015">Disulfide bond</keyword>
<gene>
    <name evidence="9" type="ORF">LIER_04469</name>
</gene>
<evidence type="ECO:0000256" key="6">
    <source>
        <dbReference type="ARBA" id="ARBA00038471"/>
    </source>
</evidence>
<feature type="domain" description="Pectinesterase inhibitor" evidence="8">
    <location>
        <begin position="50"/>
        <end position="207"/>
    </location>
</feature>
<proteinExistence type="inferred from homology"/>
<dbReference type="CDD" id="cd15798">
    <property type="entry name" value="PMEI-like_3"/>
    <property type="match status" value="1"/>
</dbReference>
<protein>
    <recommendedName>
        <fullName evidence="8">Pectinesterase inhibitor domain-containing protein</fullName>
    </recommendedName>
</protein>
<name>A0AAV3NYQ2_LITER</name>
<dbReference type="PANTHER" id="PTHR31080">
    <property type="entry name" value="PECTINESTERASE INHIBITOR-LIKE"/>
    <property type="match status" value="1"/>
</dbReference>
<accession>A0AAV3NYQ2</accession>
<reference evidence="9 10" key="1">
    <citation type="submission" date="2024-01" db="EMBL/GenBank/DDBJ databases">
        <title>The complete chloroplast genome sequence of Lithospermum erythrorhizon: insights into the phylogenetic relationship among Boraginaceae species and the maternal lineages of purple gromwells.</title>
        <authorList>
            <person name="Okada T."/>
            <person name="Watanabe K."/>
        </authorList>
    </citation>
    <scope>NUCLEOTIDE SEQUENCE [LARGE SCALE GENOMIC DNA]</scope>
</reference>
<keyword evidence="2" id="KW-0052">Apoplast</keyword>
<dbReference type="NCBIfam" id="TIGR01614">
    <property type="entry name" value="PME_inhib"/>
    <property type="match status" value="1"/>
</dbReference>
<dbReference type="SMART" id="SM00856">
    <property type="entry name" value="PMEI"/>
    <property type="match status" value="1"/>
</dbReference>
<dbReference type="SUPFAM" id="SSF101148">
    <property type="entry name" value="Plant invertase/pectin methylesterase inhibitor"/>
    <property type="match status" value="1"/>
</dbReference>
<evidence type="ECO:0000256" key="1">
    <source>
        <dbReference type="ARBA" id="ARBA00004271"/>
    </source>
</evidence>
<keyword evidence="4 7" id="KW-0732">Signal</keyword>
<evidence type="ECO:0000259" key="8">
    <source>
        <dbReference type="SMART" id="SM00856"/>
    </source>
</evidence>